<evidence type="ECO:0008006" key="9">
    <source>
        <dbReference type="Google" id="ProtNLM"/>
    </source>
</evidence>
<dbReference type="OrthoDB" id="202825at2759"/>
<dbReference type="PANTHER" id="PTHR45870">
    <property type="entry name" value="TUBULIN MONOGLYCYLASE TTLL3"/>
    <property type="match status" value="1"/>
</dbReference>
<evidence type="ECO:0000313" key="7">
    <source>
        <dbReference type="EMBL" id="KAB0397156.1"/>
    </source>
</evidence>
<keyword evidence="3" id="KW-0436">Ligase</keyword>
<feature type="non-terminal residue" evidence="7">
    <location>
        <position position="384"/>
    </location>
</feature>
<reference evidence="7 8" key="1">
    <citation type="journal article" date="2019" name="PLoS ONE">
        <title>Genomic analyses reveal an absence of contemporary introgressive admixture between fin whales and blue whales, despite known hybrids.</title>
        <authorList>
            <person name="Westbury M.V."/>
            <person name="Petersen B."/>
            <person name="Lorenzen E.D."/>
        </authorList>
    </citation>
    <scope>NUCLEOTIDE SEQUENCE [LARGE SCALE GENOMIC DNA]</scope>
    <source>
        <strain evidence="7">FinWhale-01</strain>
    </source>
</reference>
<evidence type="ECO:0000313" key="8">
    <source>
        <dbReference type="Proteomes" id="UP000437017"/>
    </source>
</evidence>
<keyword evidence="2" id="KW-0963">Cytoplasm</keyword>
<dbReference type="Pfam" id="PF03133">
    <property type="entry name" value="TTL"/>
    <property type="match status" value="1"/>
</dbReference>
<evidence type="ECO:0000256" key="5">
    <source>
        <dbReference type="ARBA" id="ARBA00022840"/>
    </source>
</evidence>
<dbReference type="AlphaFoldDB" id="A0A643CA87"/>
<dbReference type="SUPFAM" id="SSF56059">
    <property type="entry name" value="Glutathione synthetase ATP-binding domain-like"/>
    <property type="match status" value="1"/>
</dbReference>
<evidence type="ECO:0000256" key="2">
    <source>
        <dbReference type="ARBA" id="ARBA00022490"/>
    </source>
</evidence>
<dbReference type="EMBL" id="SGJD01002029">
    <property type="protein sequence ID" value="KAB0397156.1"/>
    <property type="molecule type" value="Genomic_DNA"/>
</dbReference>
<dbReference type="PANTHER" id="PTHR45870:SF3">
    <property type="entry name" value="PROTEIN MONOGLYCYLASE TTLL8"/>
    <property type="match status" value="1"/>
</dbReference>
<dbReference type="GO" id="GO:0060271">
    <property type="term" value="P:cilium assembly"/>
    <property type="evidence" value="ECO:0007669"/>
    <property type="project" value="TreeGrafter"/>
</dbReference>
<evidence type="ECO:0000256" key="4">
    <source>
        <dbReference type="ARBA" id="ARBA00022741"/>
    </source>
</evidence>
<accession>A0A643CA87</accession>
<proteinExistence type="predicted"/>
<evidence type="ECO:0000256" key="6">
    <source>
        <dbReference type="ARBA" id="ARBA00048944"/>
    </source>
</evidence>
<keyword evidence="8" id="KW-1185">Reference proteome</keyword>
<dbReference type="InterPro" id="IPR051437">
    <property type="entry name" value="TTLL_monoglycylase"/>
</dbReference>
<sequence>MLCACPLPFPRAATCWHLGTALGASRAFWILLCSGEAFISNSRNYFSRCQALLNKITSVNPQTEIDGLRNIWIVKPAAKSRGRDIVCMNHVEEILELVATDQAPAKHHKWVVQKYIETPLLVYDTKFDIRQWFLVTDWNPLTIWFYKESYLRFSTQRFSLHNLDSPLLPGHNMWASTRFQEYLQRRGRGAVWGSVIYPSMKRAITNTMKVAQDHVAPRKNSFELYGADFILGRDFKPWLIEINSSPTMHASTPVTAQLCAQVQEDTIKVVVDRKVDRNCDVGNFELLWRQPAVELPPFPGSDLFVEGVGVGKAKKQMLPISNFDFASPLLDQDLKLKDEKVLPCTLPVPLKRLAERSAKRLDNKALSSALAKAESDERLDPNLL</sequence>
<keyword evidence="4" id="KW-0547">Nucleotide-binding</keyword>
<evidence type="ECO:0000256" key="1">
    <source>
        <dbReference type="ARBA" id="ARBA00004611"/>
    </source>
</evidence>
<dbReference type="Gene3D" id="3.30.470.20">
    <property type="entry name" value="ATP-grasp fold, B domain"/>
    <property type="match status" value="1"/>
</dbReference>
<evidence type="ECO:0000256" key="3">
    <source>
        <dbReference type="ARBA" id="ARBA00022598"/>
    </source>
</evidence>
<name>A0A643CA87_BALPH</name>
<keyword evidence="5" id="KW-0067">ATP-binding</keyword>
<organism evidence="7 8">
    <name type="scientific">Balaenoptera physalus</name>
    <name type="common">Fin whale</name>
    <name type="synonym">Balaena physalus</name>
    <dbReference type="NCBI Taxonomy" id="9770"/>
    <lineage>
        <taxon>Eukaryota</taxon>
        <taxon>Metazoa</taxon>
        <taxon>Chordata</taxon>
        <taxon>Craniata</taxon>
        <taxon>Vertebrata</taxon>
        <taxon>Euteleostomi</taxon>
        <taxon>Mammalia</taxon>
        <taxon>Eutheria</taxon>
        <taxon>Laurasiatheria</taxon>
        <taxon>Artiodactyla</taxon>
        <taxon>Whippomorpha</taxon>
        <taxon>Cetacea</taxon>
        <taxon>Mysticeti</taxon>
        <taxon>Balaenopteridae</taxon>
        <taxon>Balaenoptera</taxon>
    </lineage>
</organism>
<dbReference type="GO" id="GO:0070736">
    <property type="term" value="F:protein-glycine ligase activity, initiating"/>
    <property type="evidence" value="ECO:0007669"/>
    <property type="project" value="TreeGrafter"/>
</dbReference>
<gene>
    <name evidence="7" type="ORF">E2I00_004707</name>
</gene>
<dbReference type="GO" id="GO:0005524">
    <property type="term" value="F:ATP binding"/>
    <property type="evidence" value="ECO:0007669"/>
    <property type="project" value="UniProtKB-KW"/>
</dbReference>
<dbReference type="PROSITE" id="PS51221">
    <property type="entry name" value="TTL"/>
    <property type="match status" value="1"/>
</dbReference>
<comment type="catalytic activity">
    <reaction evidence="6">
        <text>L-glutamyl-[protein] + glycine + ATP = glycyl-L-glutamyl-[protein] + ADP + phosphate + H(+)</text>
        <dbReference type="Rhea" id="RHEA:67180"/>
        <dbReference type="Rhea" id="RHEA-COMP:10208"/>
        <dbReference type="Rhea" id="RHEA-COMP:17207"/>
        <dbReference type="ChEBI" id="CHEBI:15378"/>
        <dbReference type="ChEBI" id="CHEBI:29973"/>
        <dbReference type="ChEBI" id="CHEBI:30616"/>
        <dbReference type="ChEBI" id="CHEBI:43474"/>
        <dbReference type="ChEBI" id="CHEBI:57305"/>
        <dbReference type="ChEBI" id="CHEBI:167890"/>
        <dbReference type="ChEBI" id="CHEBI:456216"/>
    </reaction>
    <physiologicalReaction direction="left-to-right" evidence="6">
        <dbReference type="Rhea" id="RHEA:67181"/>
    </physiologicalReaction>
</comment>
<dbReference type="GO" id="GO:0005930">
    <property type="term" value="C:axoneme"/>
    <property type="evidence" value="ECO:0007669"/>
    <property type="project" value="TreeGrafter"/>
</dbReference>
<dbReference type="GO" id="GO:0003341">
    <property type="term" value="P:cilium movement"/>
    <property type="evidence" value="ECO:0007669"/>
    <property type="project" value="TreeGrafter"/>
</dbReference>
<dbReference type="Proteomes" id="UP000437017">
    <property type="component" value="Unassembled WGS sequence"/>
</dbReference>
<dbReference type="InterPro" id="IPR004344">
    <property type="entry name" value="TTL/TTLL_fam"/>
</dbReference>
<dbReference type="GO" id="GO:0015630">
    <property type="term" value="C:microtubule cytoskeleton"/>
    <property type="evidence" value="ECO:0007669"/>
    <property type="project" value="TreeGrafter"/>
</dbReference>
<comment type="subcellular location">
    <subcellularLocation>
        <location evidence="1">Cytoplasm</location>
        <location evidence="1">Cytoskeleton</location>
        <location evidence="1">Flagellum axoneme</location>
    </subcellularLocation>
</comment>
<protein>
    <recommendedName>
        <fullName evidence="9">ATP-grasp domain-containing protein</fullName>
    </recommendedName>
</protein>
<comment type="caution">
    <text evidence="7">The sequence shown here is derived from an EMBL/GenBank/DDBJ whole genome shotgun (WGS) entry which is preliminary data.</text>
</comment>